<keyword evidence="5 9" id="KW-0285">Flavoprotein</keyword>
<proteinExistence type="inferred from homology"/>
<keyword evidence="12" id="KW-1185">Reference proteome</keyword>
<evidence type="ECO:0000256" key="4">
    <source>
        <dbReference type="ARBA" id="ARBA00012312"/>
    </source>
</evidence>
<evidence type="ECO:0000259" key="10">
    <source>
        <dbReference type="Pfam" id="PF08491"/>
    </source>
</evidence>
<protein>
    <recommendedName>
        <fullName evidence="4 9">Squalene monooxygenase</fullName>
        <ecNumber evidence="4 9">1.14.14.17</ecNumber>
    </recommendedName>
</protein>
<evidence type="ECO:0000256" key="5">
    <source>
        <dbReference type="ARBA" id="ARBA00022630"/>
    </source>
</evidence>
<dbReference type="InterPro" id="IPR013698">
    <property type="entry name" value="Squalene_epoxidase"/>
</dbReference>
<organism evidence="11 12">
    <name type="scientific">Lactuca saligna</name>
    <name type="common">Willowleaf lettuce</name>
    <dbReference type="NCBI Taxonomy" id="75948"/>
    <lineage>
        <taxon>Eukaryota</taxon>
        <taxon>Viridiplantae</taxon>
        <taxon>Streptophyta</taxon>
        <taxon>Embryophyta</taxon>
        <taxon>Tracheophyta</taxon>
        <taxon>Spermatophyta</taxon>
        <taxon>Magnoliopsida</taxon>
        <taxon>eudicotyledons</taxon>
        <taxon>Gunneridae</taxon>
        <taxon>Pentapetalae</taxon>
        <taxon>asterids</taxon>
        <taxon>campanulids</taxon>
        <taxon>Asterales</taxon>
        <taxon>Asteraceae</taxon>
        <taxon>Cichorioideae</taxon>
        <taxon>Cichorieae</taxon>
        <taxon>Lactucinae</taxon>
        <taxon>Lactuca</taxon>
    </lineage>
</organism>
<keyword evidence="8" id="KW-0472">Membrane</keyword>
<dbReference type="GO" id="GO:0016126">
    <property type="term" value="P:sterol biosynthetic process"/>
    <property type="evidence" value="ECO:0007669"/>
    <property type="project" value="UniProtKB-UniRule"/>
</dbReference>
<dbReference type="PANTHER" id="PTHR10835:SF0">
    <property type="entry name" value="SQUALENE MONOOXYGENASE"/>
    <property type="match status" value="1"/>
</dbReference>
<dbReference type="Proteomes" id="UP001177003">
    <property type="component" value="Chromosome 5"/>
</dbReference>
<evidence type="ECO:0000256" key="3">
    <source>
        <dbReference type="ARBA" id="ARBA00008802"/>
    </source>
</evidence>
<comment type="cofactor">
    <cofactor evidence="1 9">
        <name>FAD</name>
        <dbReference type="ChEBI" id="CHEBI:57692"/>
    </cofactor>
</comment>
<name>A0AA35Z6T6_LACSI</name>
<feature type="domain" description="Squalene epoxidase" evidence="10">
    <location>
        <begin position="1"/>
        <end position="52"/>
    </location>
</feature>
<reference evidence="11" key="1">
    <citation type="submission" date="2023-04" db="EMBL/GenBank/DDBJ databases">
        <authorList>
            <person name="Vijverberg K."/>
            <person name="Xiong W."/>
            <person name="Schranz E."/>
        </authorList>
    </citation>
    <scope>NUCLEOTIDE SEQUENCE</scope>
</reference>
<evidence type="ECO:0000256" key="8">
    <source>
        <dbReference type="ARBA" id="ARBA00023136"/>
    </source>
</evidence>
<dbReference type="GO" id="GO:0016020">
    <property type="term" value="C:membrane"/>
    <property type="evidence" value="ECO:0007669"/>
    <property type="project" value="UniProtKB-SubCell"/>
</dbReference>
<accession>A0AA35Z6T6</accession>
<comment type="catalytic activity">
    <reaction evidence="9">
        <text>squalene + reduced [NADPH--hemoprotein reductase] + O2 = (S)-2,3-epoxysqualene + oxidized [NADPH--hemoprotein reductase] + H2O + H(+)</text>
        <dbReference type="Rhea" id="RHEA:25282"/>
        <dbReference type="Rhea" id="RHEA-COMP:11964"/>
        <dbReference type="Rhea" id="RHEA-COMP:11965"/>
        <dbReference type="ChEBI" id="CHEBI:15377"/>
        <dbReference type="ChEBI" id="CHEBI:15378"/>
        <dbReference type="ChEBI" id="CHEBI:15379"/>
        <dbReference type="ChEBI" id="CHEBI:15440"/>
        <dbReference type="ChEBI" id="CHEBI:15441"/>
        <dbReference type="ChEBI" id="CHEBI:57618"/>
        <dbReference type="ChEBI" id="CHEBI:58210"/>
        <dbReference type="EC" id="1.14.14.17"/>
    </reaction>
</comment>
<dbReference type="InterPro" id="IPR040125">
    <property type="entry name" value="Squalene_monox"/>
</dbReference>
<dbReference type="GO" id="GO:0050660">
    <property type="term" value="F:flavin adenine dinucleotide binding"/>
    <property type="evidence" value="ECO:0007669"/>
    <property type="project" value="UniProtKB-UniRule"/>
</dbReference>
<evidence type="ECO:0000256" key="9">
    <source>
        <dbReference type="RuleBase" id="RU367121"/>
    </source>
</evidence>
<evidence type="ECO:0000313" key="11">
    <source>
        <dbReference type="EMBL" id="CAI9287003.1"/>
    </source>
</evidence>
<dbReference type="EMBL" id="OX465081">
    <property type="protein sequence ID" value="CAI9287003.1"/>
    <property type="molecule type" value="Genomic_DNA"/>
</dbReference>
<dbReference type="AlphaFoldDB" id="A0AA35Z6T6"/>
<comment type="subcellular location">
    <subcellularLocation>
        <location evidence="9">Membrane</location>
        <topology evidence="9">Multi-pass membrane protein</topology>
    </subcellularLocation>
</comment>
<dbReference type="GO" id="GO:0005783">
    <property type="term" value="C:endoplasmic reticulum"/>
    <property type="evidence" value="ECO:0007669"/>
    <property type="project" value="TreeGrafter"/>
</dbReference>
<dbReference type="EC" id="1.14.14.17" evidence="4 9"/>
<evidence type="ECO:0000256" key="7">
    <source>
        <dbReference type="ARBA" id="ARBA00023002"/>
    </source>
</evidence>
<evidence type="ECO:0000256" key="6">
    <source>
        <dbReference type="ARBA" id="ARBA00022827"/>
    </source>
</evidence>
<dbReference type="InterPro" id="IPR036188">
    <property type="entry name" value="FAD/NAD-bd_sf"/>
</dbReference>
<comment type="function">
    <text evidence="9">Catalyzes the stereospecific oxidation of squalene to (S)-2,3-epoxysqualene, and is considered to be a rate-limiting enzyme in steroid biosynthesis.</text>
</comment>
<dbReference type="SUPFAM" id="SSF51905">
    <property type="entry name" value="FAD/NAD(P)-binding domain"/>
    <property type="match status" value="1"/>
</dbReference>
<comment type="similarity">
    <text evidence="3 9">Belongs to the squalene monooxygenase family.</text>
</comment>
<dbReference type="GO" id="GO:0004506">
    <property type="term" value="F:squalene monooxygenase activity"/>
    <property type="evidence" value="ECO:0007669"/>
    <property type="project" value="UniProtKB-UniRule"/>
</dbReference>
<keyword evidence="7 9" id="KW-0560">Oxidoreductase</keyword>
<sequence length="129" mass="13796">MPAEPKTTPGVIIVGDALNMRHLITGGGMSVALLDVVLLRDLLRPIDDLNDSLLDPRPLVLFLQVAAVGVYGVGRLLTPFPSPRRLWLAAELIADAVGIMFPVLKAEGSMQILGMLLVDFVGSILSLNK</sequence>
<evidence type="ECO:0000256" key="1">
    <source>
        <dbReference type="ARBA" id="ARBA00001974"/>
    </source>
</evidence>
<dbReference type="PANTHER" id="PTHR10835">
    <property type="entry name" value="SQUALENE MONOOXYGENASE"/>
    <property type="match status" value="1"/>
</dbReference>
<keyword evidence="6 9" id="KW-0274">FAD</keyword>
<evidence type="ECO:0000313" key="12">
    <source>
        <dbReference type="Proteomes" id="UP001177003"/>
    </source>
</evidence>
<gene>
    <name evidence="11" type="ORF">LSALG_LOCUS26395</name>
</gene>
<evidence type="ECO:0000256" key="2">
    <source>
        <dbReference type="ARBA" id="ARBA00005018"/>
    </source>
</evidence>
<dbReference type="Pfam" id="PF08491">
    <property type="entry name" value="SE"/>
    <property type="match status" value="1"/>
</dbReference>
<comment type="pathway">
    <text evidence="2">Terpene metabolism; lanosterol biosynthesis; lanosterol from farnesyl diphosphate: step 2/3.</text>
</comment>